<proteinExistence type="inferred from homology"/>
<evidence type="ECO:0000313" key="2">
    <source>
        <dbReference type="EMBL" id="KYO64976.1"/>
    </source>
</evidence>
<organism evidence="2 3">
    <name type="scientific">Thermovenabulum gondwanense</name>
    <dbReference type="NCBI Taxonomy" id="520767"/>
    <lineage>
        <taxon>Bacteria</taxon>
        <taxon>Bacillati</taxon>
        <taxon>Bacillota</taxon>
        <taxon>Clostridia</taxon>
        <taxon>Thermosediminibacterales</taxon>
        <taxon>Thermosediminibacteraceae</taxon>
        <taxon>Thermovenabulum</taxon>
    </lineage>
</organism>
<dbReference type="OrthoDB" id="1719576at2"/>
<evidence type="ECO:0008006" key="4">
    <source>
        <dbReference type="Google" id="ProtNLM"/>
    </source>
</evidence>
<keyword evidence="3" id="KW-1185">Reference proteome</keyword>
<sequence>MEIILCILKTFLLCAEKIFGLLTGEYTFPEFEIELEKLLKDLGKEICRIVLQELDEKIYKDKKERENWRVVQKDCERTITTKFGDVTYKRRYYEEKKTGEKAYLVDRAAGIQKYERIDVALKAEITDLSTMMSYEKSTQEIKRDGAECHISRQTVMNTLRKIDEIKTYGESAGKKRIKVLYIEADEDHIHYQNGKSGIVKLVYVHEGKRIAAKDRNELINPKYFSGVYDGERVEKLWEEVWEYIKNTYEEDQIERIYISGDGADWIKFGVKYLPNAIYVLDLYHLQKYITTALKDDKKLKRALWKEIFRGDKEKVIGILIQKYNEYEGEGDKNLVKKCINYIKNNWEGIYSYNLYKGEITGCSAESHVSHVLSERLSRGPLSWSKIGAHKMAQLRAVKASGISIKEMIIKQRFEDLKPVELPRTTLYKAKQQIKKINEKYGTIRDLPILLNKKTFTSMTIKSLLQQINI</sequence>
<evidence type="ECO:0000256" key="1">
    <source>
        <dbReference type="ARBA" id="ARBA00006539"/>
    </source>
</evidence>
<name>A0A162MB87_9FIRM</name>
<dbReference type="EMBL" id="LOHZ01000038">
    <property type="protein sequence ID" value="KYO64976.1"/>
    <property type="molecule type" value="Genomic_DNA"/>
</dbReference>
<evidence type="ECO:0000313" key="3">
    <source>
        <dbReference type="Proteomes" id="UP000075737"/>
    </source>
</evidence>
<dbReference type="Pfam" id="PF06782">
    <property type="entry name" value="UPF0236"/>
    <property type="match status" value="1"/>
</dbReference>
<comment type="caution">
    <text evidence="2">The sequence shown here is derived from an EMBL/GenBank/DDBJ whole genome shotgun (WGS) entry which is preliminary data.</text>
</comment>
<reference evidence="2 3" key="1">
    <citation type="submission" date="2015-12" db="EMBL/GenBank/DDBJ databases">
        <title>Draft genome of Thermovenabulum gondwanense isolated from a red thermophilic microbial mat colonisisng an outflow channel of a bore well.</title>
        <authorList>
            <person name="Patel B.K."/>
        </authorList>
    </citation>
    <scope>NUCLEOTIDE SEQUENCE [LARGE SCALE GENOMIC DNA]</scope>
    <source>
        <strain evidence="2 3">R270</strain>
    </source>
</reference>
<dbReference type="RefSeq" id="WP_068748894.1">
    <property type="nucleotide sequence ID" value="NZ_LOHZ01000038.1"/>
</dbReference>
<dbReference type="Proteomes" id="UP000075737">
    <property type="component" value="Unassembled WGS sequence"/>
</dbReference>
<dbReference type="NCBIfam" id="NF033529">
    <property type="entry name" value="transpos_ISLre2"/>
    <property type="match status" value="1"/>
</dbReference>
<dbReference type="AlphaFoldDB" id="A0A162MB87"/>
<comment type="similarity">
    <text evidence="1">Belongs to the UPF0236 family.</text>
</comment>
<dbReference type="InterPro" id="IPR009620">
    <property type="entry name" value="UPF0236"/>
</dbReference>
<protein>
    <recommendedName>
        <fullName evidence="4">ISLre2 family transposase</fullName>
    </recommendedName>
</protein>
<accession>A0A162MB87</accession>
<dbReference type="STRING" id="520767.ATZ99_17790"/>
<gene>
    <name evidence="2" type="ORF">ATZ99_17790</name>
</gene>
<dbReference type="PATRIC" id="fig|520767.4.peg.1895"/>